<dbReference type="Pfam" id="PF00004">
    <property type="entry name" value="AAA"/>
    <property type="match status" value="1"/>
</dbReference>
<feature type="region of interest" description="Disordered" evidence="8">
    <location>
        <begin position="1"/>
        <end position="66"/>
    </location>
</feature>
<dbReference type="InterPro" id="IPR001270">
    <property type="entry name" value="ClpA/B"/>
</dbReference>
<evidence type="ECO:0000256" key="8">
    <source>
        <dbReference type="SAM" id="MobiDB-lite"/>
    </source>
</evidence>
<comment type="caution">
    <text evidence="10">The sequence shown here is derived from an EMBL/GenBank/DDBJ whole genome shotgun (WGS) entry which is preliminary data.</text>
</comment>
<dbReference type="InterPro" id="IPR043502">
    <property type="entry name" value="DNA/RNA_pol_sf"/>
</dbReference>
<dbReference type="InterPro" id="IPR036628">
    <property type="entry name" value="Clp_N_dom_sf"/>
</dbReference>
<gene>
    <name evidence="10" type="ORF">CCMP2556_LOCUS8937</name>
</gene>
<evidence type="ECO:0000256" key="7">
    <source>
        <dbReference type="SAM" id="Coils"/>
    </source>
</evidence>
<dbReference type="InterPro" id="IPR003959">
    <property type="entry name" value="ATPase_AAA_core"/>
</dbReference>
<evidence type="ECO:0000256" key="6">
    <source>
        <dbReference type="RuleBase" id="RU004432"/>
    </source>
</evidence>
<evidence type="ECO:0000313" key="11">
    <source>
        <dbReference type="Proteomes" id="UP001642484"/>
    </source>
</evidence>
<feature type="domain" description="Clp R" evidence="9">
    <location>
        <begin position="1432"/>
        <end position="1582"/>
    </location>
</feature>
<dbReference type="InterPro" id="IPR004176">
    <property type="entry name" value="Clp_R_N"/>
</dbReference>
<evidence type="ECO:0000313" key="10">
    <source>
        <dbReference type="EMBL" id="CAK9007678.1"/>
    </source>
</evidence>
<sequence>MFGEGEDALKPAASQASGSWEHVPDNLSSLIVDLEDQGQEPDGHSPKPSSVADDTPIDADDEFDGDADLRGFRLKWSKKRRTAQEPVDKDSFGNDGCLSSSPSSTLPAVSSNVDDALSLASAMADRIVASSIVLPWESELMSPIFGSVVEAQADFSVLRCVRNAADLDFLQARAKTMKSALAKLRCVLEIDWSASEVGRQCIDGGGQLRSDCDDVINSIIGTKSPSTIVKRCNAIFAFQRWLASFSDEPAFPLQESLVWDYFVQLKNEGAAPTRATSFVQTLRFCLHVLQVDGAQECVASRRLIGQSELQAAMKRPTQQARPLTVEEVQKLSRIMSDAKRPLHERVICSHLVLMVYTRSRNSDLAFAHDISHDHSERGSPESFGGFIQFTTRYHKAARSVEAKSMLMPIIACGESVGPEPWLDMWLTLRKKSKLPTSGIIDGAVMPAPDLVKPDRWAKRHLSCAETTKILRTLLNCNDHDLRSHSLKRTALSWAAKAGVNRDHRRLLGRHASAVQDSDSIYATDLMVEPVRSLGKVIRMIRNEEFFPDKGRSDFFAARSSDLSGAPIFQPSTPGFLRAPPTPAVVTAEREETGPDTDVKQEVVPADLPNEGIDLVSSSSETSTAGDDFAETSQESEHASDPVLYEELHSEEGGVHAWVQNKKSRVIHAVADAADRVSDSEAGNLELFQRLRAPLQLTSNPVQTLDKGSKLLAIIPGAVLDPRGEDDPPPAVLSLGDNSEDSATQLWGIPWAPEEFFEEAVKAGHSLAMGSFLPKRLEVMIDQQSFMSAEQRNRMRLEKLAFFLKRAHQLRSQEADFKQTLHPDVRKILKSKRILLWQEMLQSINYEDMGVVTEFYTGTQLVGEAERTSLWPFKFTPASMTPHDLSQVSESQRPLITYEAFSFMDQDVISSVWEQTLAERDAGEIQGPFDITEIQPSYPLSKRFGVRQSNKIRCVDDFSQSSVNACAQTSESPKPHTVDVLCSMCLAVMTKLTRSEPWLVRSFDLKRAYRQCAVDPDQHCYSYIAVADPSSRSVKCFKMLALPFGSVRSVHAFLRIAHSLWAILVSVFGVCISNYFDDFIALAERPEAESVTSAVTMTFKMLGWDFAETGDKAPPFGSLVTALGVQLDVACMHSGRVLIDNTKSRKTELIHVLEQVLEHGTLNRQDALRLRGRLQFASGQIYGRIAKKALAIITQHAYGNGGTELSHDSVHALQLFVRLLQIDVPREISVAQQALFLLFTDASYEQKDGSPIAGLGAVLADQYGKKLSFFSTTLTSAQLEKVNPAGRKTVIFECERHAVEAPVVSMLMAETADEGERLVKRPRFKTEHEQSRSAKMGAQLSTPRDAAFVAPKPVLRCVQSNGLAQTIQAPQAPHASDPSGLVAAHAWLPAASALALLAAGRMKSTKGSKGKAQVRTVRHYADHGSPDGIPLSPELYTEAGWKAVQSAVENARQLQSQFIETEHVFLSLLEENGVGEKIFSKAAVPQSDLRSHVRAWAERQPRLVTGAAGSTGGATAGSAAGRSLVALLTEAQGISSQWGDKFISVDALLLALARDQRCGQKLMKDFGLEEEKLKEAIQAVRGKGPVTSQTAESSYEALSTYGSDLTQLARDGKLDPVIGRDEEIRRVVQILARRSKNNPVIIGEPGVGKTAIVEGLARRIVDGDVPEALKDKQVISLDIGAMVAGAKYRGEFEERLKAVLKEIKESEGKVITFIDEMHLIVGAGASGGAMDASNILKPMLARGDLRCVGATTLDEYRQHIEKDAALERRFQQVLVSEPNEVDTISVLRGLKSRYELHHGVRISDRALVAAAVLSSRYITDRFLPDKAIDLVDEAAAMVKMQVTSKPTDLERLDRRILQLEMERLSIGEEKDGQSQQRLVDLEQELEALKSEQATSEAKWTKEREALTAVQDLRQRIEDLERELAEAERTYNLERAGQIKYGELAPLKKRLEEMESTESTYEAVTESDIQHIVSMRTGIPVEKMSMGMKQRLLGLEDELHARVVGQDAAVRACAEAVQRSRFGLSDPNRPIASFLFLGPTGVGKTELAKTLANQLFDSEEALIRVDMSEYMEKFAVSRLIGAPPGYVGYEEGGQLTEPVRRRPYSVILFDEMEKAHPDVFNLLLQILDDGRCTDSQGRTVDFKNTVIVMTSNVGSEAISMLNDAESVEAAVKAAMMQSFRPELLNRVDEKIIFKPLGSEELKAIARLQLLRVQDRLASRSVTLEVTDAALEIIAKRGYDPTFGARPIKRSIVANVETPLAQKGLAGEFQDGDTVRIDAEPGCRIATPTPTRRTEKGLMIRSHPDRTGKSSRLADWFHRLV</sequence>
<feature type="region of interest" description="Disordered" evidence="8">
    <location>
        <begin position="83"/>
        <end position="109"/>
    </location>
</feature>
<dbReference type="InterPro" id="IPR028299">
    <property type="entry name" value="ClpA/B_CS2"/>
</dbReference>
<dbReference type="CDD" id="cd00009">
    <property type="entry name" value="AAA"/>
    <property type="match status" value="1"/>
</dbReference>
<dbReference type="PROSITE" id="PS51903">
    <property type="entry name" value="CLP_R"/>
    <property type="match status" value="1"/>
</dbReference>
<dbReference type="InterPro" id="IPR050130">
    <property type="entry name" value="ClpA_ClpB"/>
</dbReference>
<keyword evidence="7" id="KW-0175">Coiled coil</keyword>
<dbReference type="PROSITE" id="PS00871">
    <property type="entry name" value="CLPAB_2"/>
    <property type="match status" value="1"/>
</dbReference>
<dbReference type="Gene3D" id="3.40.50.300">
    <property type="entry name" value="P-loop containing nucleotide triphosphate hydrolases"/>
    <property type="match status" value="3"/>
</dbReference>
<dbReference type="InterPro" id="IPR011010">
    <property type="entry name" value="DNA_brk_join_enz"/>
</dbReference>
<keyword evidence="11" id="KW-1185">Reference proteome</keyword>
<dbReference type="Pfam" id="PF10431">
    <property type="entry name" value="ClpB_D2-small"/>
    <property type="match status" value="1"/>
</dbReference>
<dbReference type="SUPFAM" id="SSF56349">
    <property type="entry name" value="DNA breaking-rejoining enzymes"/>
    <property type="match status" value="1"/>
</dbReference>
<dbReference type="PANTHER" id="PTHR11638">
    <property type="entry name" value="ATP-DEPENDENT CLP PROTEASE"/>
    <property type="match status" value="1"/>
</dbReference>
<feature type="compositionally biased region" description="Acidic residues" evidence="8">
    <location>
        <begin position="55"/>
        <end position="66"/>
    </location>
</feature>
<dbReference type="SUPFAM" id="SSF56672">
    <property type="entry name" value="DNA/RNA polymerases"/>
    <property type="match status" value="1"/>
</dbReference>
<dbReference type="SMART" id="SM00382">
    <property type="entry name" value="AAA"/>
    <property type="match status" value="2"/>
</dbReference>
<feature type="compositionally biased region" description="Polar residues" evidence="8">
    <location>
        <begin position="615"/>
        <end position="624"/>
    </location>
</feature>
<dbReference type="Pfam" id="PF17871">
    <property type="entry name" value="AAA_lid_9"/>
    <property type="match status" value="1"/>
</dbReference>
<dbReference type="EMBL" id="CAXAMN010004113">
    <property type="protein sequence ID" value="CAK9007678.1"/>
    <property type="molecule type" value="Genomic_DNA"/>
</dbReference>
<evidence type="ECO:0000256" key="2">
    <source>
        <dbReference type="ARBA" id="ARBA00022741"/>
    </source>
</evidence>
<evidence type="ECO:0000256" key="1">
    <source>
        <dbReference type="ARBA" id="ARBA00022737"/>
    </source>
</evidence>
<evidence type="ECO:0000256" key="5">
    <source>
        <dbReference type="PROSITE-ProRule" id="PRU01251"/>
    </source>
</evidence>
<dbReference type="Pfam" id="PF07724">
    <property type="entry name" value="AAA_2"/>
    <property type="match status" value="1"/>
</dbReference>
<feature type="compositionally biased region" description="Basic and acidic residues" evidence="8">
    <location>
        <begin position="83"/>
        <end position="92"/>
    </location>
</feature>
<dbReference type="InterPro" id="IPR018368">
    <property type="entry name" value="ClpA/B_CS1"/>
</dbReference>
<keyword evidence="1 5" id="KW-0677">Repeat</keyword>
<dbReference type="InterPro" id="IPR003593">
    <property type="entry name" value="AAA+_ATPase"/>
</dbReference>
<dbReference type="Pfam" id="PF02861">
    <property type="entry name" value="Clp_N"/>
    <property type="match status" value="1"/>
</dbReference>
<dbReference type="InterPro" id="IPR041546">
    <property type="entry name" value="ClpA/ClpB_AAA_lid"/>
</dbReference>
<keyword evidence="4 6" id="KW-0143">Chaperone</keyword>
<dbReference type="SUPFAM" id="SSF81923">
    <property type="entry name" value="Double Clp-N motif"/>
    <property type="match status" value="1"/>
</dbReference>
<keyword evidence="2 6" id="KW-0547">Nucleotide-binding</keyword>
<dbReference type="InterPro" id="IPR019489">
    <property type="entry name" value="Clp_ATPase_C"/>
</dbReference>
<feature type="coiled-coil region" evidence="7">
    <location>
        <begin position="1848"/>
        <end position="1935"/>
    </location>
</feature>
<feature type="region of interest" description="Disordered" evidence="8">
    <location>
        <begin position="607"/>
        <end position="641"/>
    </location>
</feature>
<accession>A0ABP0J019</accession>
<dbReference type="SUPFAM" id="SSF52540">
    <property type="entry name" value="P-loop containing nucleoside triphosphate hydrolases"/>
    <property type="match status" value="2"/>
</dbReference>
<organism evidence="10 11">
    <name type="scientific">Durusdinium trenchii</name>
    <dbReference type="NCBI Taxonomy" id="1381693"/>
    <lineage>
        <taxon>Eukaryota</taxon>
        <taxon>Sar</taxon>
        <taxon>Alveolata</taxon>
        <taxon>Dinophyceae</taxon>
        <taxon>Suessiales</taxon>
        <taxon>Symbiodiniaceae</taxon>
        <taxon>Durusdinium</taxon>
    </lineage>
</organism>
<dbReference type="InterPro" id="IPR027417">
    <property type="entry name" value="P-loop_NTPase"/>
</dbReference>
<proteinExistence type="inferred from homology"/>
<reference evidence="10 11" key="1">
    <citation type="submission" date="2024-02" db="EMBL/GenBank/DDBJ databases">
        <authorList>
            <person name="Chen Y."/>
            <person name="Shah S."/>
            <person name="Dougan E. K."/>
            <person name="Thang M."/>
            <person name="Chan C."/>
        </authorList>
    </citation>
    <scope>NUCLEOTIDE SEQUENCE [LARGE SCALE GENOMIC DNA]</scope>
</reference>
<dbReference type="SMART" id="SM01086">
    <property type="entry name" value="ClpB_D2-small"/>
    <property type="match status" value="1"/>
</dbReference>
<comment type="similarity">
    <text evidence="6">Belongs to the ClpA/ClpB family.</text>
</comment>
<dbReference type="PRINTS" id="PR00300">
    <property type="entry name" value="CLPPROTEASEA"/>
</dbReference>
<protein>
    <recommendedName>
        <fullName evidence="9">Clp R domain-containing protein</fullName>
    </recommendedName>
</protein>
<dbReference type="Gene3D" id="1.10.1780.10">
    <property type="entry name" value="Clp, N-terminal domain"/>
    <property type="match status" value="1"/>
</dbReference>
<evidence type="ECO:0000259" key="9">
    <source>
        <dbReference type="PROSITE" id="PS51903"/>
    </source>
</evidence>
<evidence type="ECO:0000256" key="3">
    <source>
        <dbReference type="ARBA" id="ARBA00022840"/>
    </source>
</evidence>
<dbReference type="Proteomes" id="UP001642484">
    <property type="component" value="Unassembled WGS sequence"/>
</dbReference>
<dbReference type="Gene3D" id="1.10.8.60">
    <property type="match status" value="1"/>
</dbReference>
<feature type="compositionally biased region" description="Low complexity" evidence="8">
    <location>
        <begin position="98"/>
        <end position="109"/>
    </location>
</feature>
<keyword evidence="3 6" id="KW-0067">ATP-binding</keyword>
<evidence type="ECO:0000256" key="4">
    <source>
        <dbReference type="ARBA" id="ARBA00023186"/>
    </source>
</evidence>
<dbReference type="PROSITE" id="PS00870">
    <property type="entry name" value="CLPAB_1"/>
    <property type="match status" value="1"/>
</dbReference>
<name>A0ABP0J019_9DINO</name>
<dbReference type="PANTHER" id="PTHR11638:SF18">
    <property type="entry name" value="HEAT SHOCK PROTEIN 104"/>
    <property type="match status" value="1"/>
</dbReference>
<dbReference type="CDD" id="cd19499">
    <property type="entry name" value="RecA-like_ClpB_Hsp104-like"/>
    <property type="match status" value="1"/>
</dbReference>